<gene>
    <name evidence="1" type="ORF">ACH3VR_00400</name>
</gene>
<dbReference type="Proteomes" id="UP001610861">
    <property type="component" value="Unassembled WGS sequence"/>
</dbReference>
<reference evidence="1 2" key="1">
    <citation type="submission" date="2024-09" db="EMBL/GenBank/DDBJ databases">
        <authorList>
            <person name="Pan X."/>
        </authorList>
    </citation>
    <scope>NUCLEOTIDE SEQUENCE [LARGE SCALE GENOMIC DNA]</scope>
    <source>
        <strain evidence="1 2">B2969</strain>
    </source>
</reference>
<keyword evidence="2" id="KW-1185">Reference proteome</keyword>
<comment type="caution">
    <text evidence="1">The sequence shown here is derived from an EMBL/GenBank/DDBJ whole genome shotgun (WGS) entry which is preliminary data.</text>
</comment>
<evidence type="ECO:0000313" key="1">
    <source>
        <dbReference type="EMBL" id="MFH8248810.1"/>
    </source>
</evidence>
<evidence type="ECO:0000313" key="2">
    <source>
        <dbReference type="Proteomes" id="UP001610861"/>
    </source>
</evidence>
<name>A0ABW7Q1W1_9MICO</name>
<sequence>MVRVRTPTGLRVASPASTWAQLATTLSLRDLVAAGDAILNRPRARDGSHQAPPSTLEELEAAVAAGRREGIAKLKAAIGLVRVGAASRPETHLRLALAEEGLPDPALDFDVFARNGRRIGWTEIAYPEWHVLVEYEGDHHRTDARQWNRDILKHDLCREAGWTVVRITAEHLYPNSQVAVERVRAALTNAGWRPGTSPV</sequence>
<evidence type="ECO:0008006" key="3">
    <source>
        <dbReference type="Google" id="ProtNLM"/>
    </source>
</evidence>
<dbReference type="EMBL" id="JBIQWL010000001">
    <property type="protein sequence ID" value="MFH8248810.1"/>
    <property type="molecule type" value="Genomic_DNA"/>
</dbReference>
<proteinExistence type="predicted"/>
<dbReference type="SUPFAM" id="SSF52980">
    <property type="entry name" value="Restriction endonuclease-like"/>
    <property type="match status" value="1"/>
</dbReference>
<accession>A0ABW7Q1W1</accession>
<dbReference type="InterPro" id="IPR011335">
    <property type="entry name" value="Restrct_endonuc-II-like"/>
</dbReference>
<protein>
    <recommendedName>
        <fullName evidence="3">DUF559 domain-containing protein</fullName>
    </recommendedName>
</protein>
<organism evidence="1 2">
    <name type="scientific">Microbacterium alkaliflavum</name>
    <dbReference type="NCBI Taxonomy" id="3248839"/>
    <lineage>
        <taxon>Bacteria</taxon>
        <taxon>Bacillati</taxon>
        <taxon>Actinomycetota</taxon>
        <taxon>Actinomycetes</taxon>
        <taxon>Micrococcales</taxon>
        <taxon>Microbacteriaceae</taxon>
        <taxon>Microbacterium</taxon>
    </lineage>
</organism>
<dbReference type="Gene3D" id="3.40.960.10">
    <property type="entry name" value="VSR Endonuclease"/>
    <property type="match status" value="1"/>
</dbReference>